<proteinExistence type="predicted"/>
<dbReference type="KEGG" id="sfa:Sfla_6656"/>
<dbReference type="OrthoDB" id="4578665at2"/>
<protein>
    <submittedName>
        <fullName evidence="2">Uncharacterized protein</fullName>
    </submittedName>
</protein>
<reference evidence="2 3" key="1">
    <citation type="submission" date="2011-01" db="EMBL/GenBank/DDBJ databases">
        <title>Complete sequence of plasmid2 of Streptomyces flavogriseus ATCC 33331.</title>
        <authorList>
            <consortium name="US DOE Joint Genome Institute"/>
            <person name="Lucas S."/>
            <person name="Copeland A."/>
            <person name="Lapidus A."/>
            <person name="Cheng J.-F."/>
            <person name="Goodwin L."/>
            <person name="Pitluck S."/>
            <person name="Davenport K."/>
            <person name="Detter J.C."/>
            <person name="Han C."/>
            <person name="Tapia R."/>
            <person name="Land M."/>
            <person name="Hauser L."/>
            <person name="Kyrpides N."/>
            <person name="Ivanova N."/>
            <person name="Ovchinnikova G."/>
            <person name="Pagani I."/>
            <person name="Brumm P."/>
            <person name="Mead D."/>
            <person name="Woyke T."/>
        </authorList>
    </citation>
    <scope>NUCLEOTIDE SEQUENCE [LARGE SCALE GENOMIC DNA]</scope>
    <source>
        <strain evidence="3">ATCC 33331 / IAF-45CD</strain>
        <plasmid evidence="2 3">pSFLA02</plasmid>
    </source>
</reference>
<organism evidence="2 3">
    <name type="scientific">Streptomyces pratensis (strain ATCC 33331 / IAF-45CD)</name>
    <dbReference type="NCBI Taxonomy" id="591167"/>
    <lineage>
        <taxon>Bacteria</taxon>
        <taxon>Bacillati</taxon>
        <taxon>Actinomycetota</taxon>
        <taxon>Actinomycetes</taxon>
        <taxon>Kitasatosporales</taxon>
        <taxon>Streptomycetaceae</taxon>
        <taxon>Streptomyces</taxon>
    </lineage>
</organism>
<evidence type="ECO:0000313" key="2">
    <source>
        <dbReference type="EMBL" id="ADW07958.1"/>
    </source>
</evidence>
<keyword evidence="2" id="KW-0614">Plasmid</keyword>
<gene>
    <name evidence="2" type="ORF">Sfla_6656</name>
</gene>
<accession>A0A8D3WSV3</accession>
<evidence type="ECO:0000313" key="3">
    <source>
        <dbReference type="Proteomes" id="UP000002066"/>
    </source>
</evidence>
<feature type="coiled-coil region" evidence="1">
    <location>
        <begin position="221"/>
        <end position="248"/>
    </location>
</feature>
<name>A0A8D3WSV3_STRFA</name>
<dbReference type="EMBL" id="CP002477">
    <property type="protein sequence ID" value="ADW07958.1"/>
    <property type="molecule type" value="Genomic_DNA"/>
</dbReference>
<dbReference type="AlphaFoldDB" id="A0A8D3WSV3"/>
<sequence length="402" mass="44283">MQDSAVVGTRRSRIADFLRQLDPDVRMALHFDDAAVIGADLLISMCRALLDTGSDQPWQDRLESTLEEFDLSDVETGLDSILEKFQNTDMAISWLTSFKGVNYNAFALRLLGARDFKRLVDVVKEDGAIVALAVRRALRGAMPFAVAWSDAISNMTENQRKAVSKADILGLDLVQIVIMVDEAFGTKFISTLPMELTTATTDDLVGWRPDDMTEIVSTIRHRVAESSAKRLERENSQLVRKIRGAKDALAHSEDGISQAANSLIELIDRILRNAFTKEQVMAWVVANLPNEPGLTYPDERGVDQPNKRAEILCFVYRGGPTAREAHEYDNGQGPSLIHDVLARVIVATRTSLQGFKHGDAGTQEEKEQLLSLLAGLEGALLLGLSISQIGIKEGELPNNLEA</sequence>
<evidence type="ECO:0000256" key="1">
    <source>
        <dbReference type="SAM" id="Coils"/>
    </source>
</evidence>
<dbReference type="Proteomes" id="UP000002066">
    <property type="component" value="Plasmid pSFLA02"/>
</dbReference>
<geneLocation type="plasmid" evidence="2 3">
    <name>pSFLA02</name>
</geneLocation>
<keyword evidence="1" id="KW-0175">Coiled coil</keyword>